<evidence type="ECO:0000313" key="2">
    <source>
        <dbReference type="EMBL" id="GMR50324.1"/>
    </source>
</evidence>
<feature type="compositionally biased region" description="Basic and acidic residues" evidence="1">
    <location>
        <begin position="111"/>
        <end position="121"/>
    </location>
</feature>
<feature type="region of interest" description="Disordered" evidence="1">
    <location>
        <begin position="100"/>
        <end position="121"/>
    </location>
</feature>
<accession>A0AAN5I3H8</accession>
<protein>
    <submittedName>
        <fullName evidence="2">Uncharacterized protein</fullName>
    </submittedName>
</protein>
<keyword evidence="3" id="KW-1185">Reference proteome</keyword>
<dbReference type="AlphaFoldDB" id="A0AAN5I3H8"/>
<organism evidence="2 3">
    <name type="scientific">Pristionchus mayeri</name>
    <dbReference type="NCBI Taxonomy" id="1317129"/>
    <lineage>
        <taxon>Eukaryota</taxon>
        <taxon>Metazoa</taxon>
        <taxon>Ecdysozoa</taxon>
        <taxon>Nematoda</taxon>
        <taxon>Chromadorea</taxon>
        <taxon>Rhabditida</taxon>
        <taxon>Rhabditina</taxon>
        <taxon>Diplogasteromorpha</taxon>
        <taxon>Diplogasteroidea</taxon>
        <taxon>Neodiplogasteridae</taxon>
        <taxon>Pristionchus</taxon>
    </lineage>
</organism>
<sequence length="141" mass="16165">KLPVRGHFHERRFCLEYLLDRFENLHYVFISESYRAFEASHCQMTDDVAVDPHPLSWAMLDLSTVQRIQNLAINRCLISGEPESIDSGDERTVEANGDIAPLGQLRPHRPVGMEKRGGNEERNGMKKLFTCNLKIKIARSN</sequence>
<proteinExistence type="predicted"/>
<evidence type="ECO:0000313" key="3">
    <source>
        <dbReference type="Proteomes" id="UP001328107"/>
    </source>
</evidence>
<dbReference type="Proteomes" id="UP001328107">
    <property type="component" value="Unassembled WGS sequence"/>
</dbReference>
<name>A0AAN5I3H8_9BILA</name>
<reference evidence="3" key="1">
    <citation type="submission" date="2022-10" db="EMBL/GenBank/DDBJ databases">
        <title>Genome assembly of Pristionchus species.</title>
        <authorList>
            <person name="Yoshida K."/>
            <person name="Sommer R.J."/>
        </authorList>
    </citation>
    <scope>NUCLEOTIDE SEQUENCE [LARGE SCALE GENOMIC DNA]</scope>
    <source>
        <strain evidence="3">RS5460</strain>
    </source>
</reference>
<feature type="non-terminal residue" evidence="2">
    <location>
        <position position="141"/>
    </location>
</feature>
<dbReference type="EMBL" id="BTRK01000004">
    <property type="protein sequence ID" value="GMR50324.1"/>
    <property type="molecule type" value="Genomic_DNA"/>
</dbReference>
<evidence type="ECO:0000256" key="1">
    <source>
        <dbReference type="SAM" id="MobiDB-lite"/>
    </source>
</evidence>
<feature type="non-terminal residue" evidence="2">
    <location>
        <position position="1"/>
    </location>
</feature>
<gene>
    <name evidence="2" type="ORF">PMAYCL1PPCAC_20519</name>
</gene>
<comment type="caution">
    <text evidence="2">The sequence shown here is derived from an EMBL/GenBank/DDBJ whole genome shotgun (WGS) entry which is preliminary data.</text>
</comment>